<evidence type="ECO:0000256" key="1">
    <source>
        <dbReference type="SAM" id="MobiDB-lite"/>
    </source>
</evidence>
<evidence type="ECO:0000313" key="2">
    <source>
        <dbReference type="EMBL" id="KAL0099772.1"/>
    </source>
</evidence>
<gene>
    <name evidence="2" type="ORF">PUN28_019886</name>
</gene>
<sequence length="80" mass="9052">MNHRRSAMPFFLYFYGSRVQQNTTQHRFQQSLDNRKKNSEGKSGARRCANVTARSARPPPSPPRAAPRGRLVRSSVPPSV</sequence>
<reference evidence="2 3" key="1">
    <citation type="submission" date="2023-03" db="EMBL/GenBank/DDBJ databases">
        <title>High recombination rates correlate with genetic variation in Cardiocondyla obscurior ants.</title>
        <authorList>
            <person name="Errbii M."/>
        </authorList>
    </citation>
    <scope>NUCLEOTIDE SEQUENCE [LARGE SCALE GENOMIC DNA]</scope>
    <source>
        <strain evidence="2">Alpha-2009</strain>
        <tissue evidence="2">Whole body</tissue>
    </source>
</reference>
<dbReference type="EMBL" id="JADYXP020000027">
    <property type="protein sequence ID" value="KAL0099772.1"/>
    <property type="molecule type" value="Genomic_DNA"/>
</dbReference>
<dbReference type="AlphaFoldDB" id="A0AAW2EDB5"/>
<comment type="caution">
    <text evidence="2">The sequence shown here is derived from an EMBL/GenBank/DDBJ whole genome shotgun (WGS) entry which is preliminary data.</text>
</comment>
<accession>A0AAW2EDB5</accession>
<protein>
    <submittedName>
        <fullName evidence="2">Uncharacterized protein</fullName>
    </submittedName>
</protein>
<organism evidence="2 3">
    <name type="scientific">Cardiocondyla obscurior</name>
    <dbReference type="NCBI Taxonomy" id="286306"/>
    <lineage>
        <taxon>Eukaryota</taxon>
        <taxon>Metazoa</taxon>
        <taxon>Ecdysozoa</taxon>
        <taxon>Arthropoda</taxon>
        <taxon>Hexapoda</taxon>
        <taxon>Insecta</taxon>
        <taxon>Pterygota</taxon>
        <taxon>Neoptera</taxon>
        <taxon>Endopterygota</taxon>
        <taxon>Hymenoptera</taxon>
        <taxon>Apocrita</taxon>
        <taxon>Aculeata</taxon>
        <taxon>Formicoidea</taxon>
        <taxon>Formicidae</taxon>
        <taxon>Myrmicinae</taxon>
        <taxon>Cardiocondyla</taxon>
    </lineage>
</organism>
<feature type="region of interest" description="Disordered" evidence="1">
    <location>
        <begin position="24"/>
        <end position="80"/>
    </location>
</feature>
<name>A0AAW2EDB5_9HYME</name>
<dbReference type="Proteomes" id="UP001430953">
    <property type="component" value="Unassembled WGS sequence"/>
</dbReference>
<proteinExistence type="predicted"/>
<evidence type="ECO:0000313" key="3">
    <source>
        <dbReference type="Proteomes" id="UP001430953"/>
    </source>
</evidence>
<keyword evidence="3" id="KW-1185">Reference proteome</keyword>